<feature type="transmembrane region" description="Helical" evidence="2">
    <location>
        <begin position="207"/>
        <end position="224"/>
    </location>
</feature>
<dbReference type="AlphaFoldDB" id="A0A919M956"/>
<sequence length="354" mass="38912">MTDSRQISAIGRGATPLVADSPAPVSPATAPATVPAAPDPRAVPRVDRRDPRYMALRNFAISMSVFNILGYAVLGFEQPWTWPLFALAVGYGTELIVEWISARAYRRPAGYSGNGLWGLYTFLLPTHITALAANMLLYANSKFWPIAFAVVVAVGQKAVLQAPIKGRMRHFMNPSNLGITVTLLAFSWVNVAPPYHFTEEVPDTFRMLIPIIILTAGTVLNGMLTKKIPLILGWLGTFVIQALVRHFIWDVALWSSLGVMTGVAFILFTNYMVTDPGTTPSLGRWQFMFGSSVAIVYAVLMQFNVVYTLFFAVTLVCLARGIYWWIRWARERRAGEPVPPAGIASTPNVVASTS</sequence>
<evidence type="ECO:0008006" key="5">
    <source>
        <dbReference type="Google" id="ProtNLM"/>
    </source>
</evidence>
<feature type="transmembrane region" description="Helical" evidence="2">
    <location>
        <begin position="143"/>
        <end position="164"/>
    </location>
</feature>
<keyword evidence="2" id="KW-1133">Transmembrane helix</keyword>
<feature type="transmembrane region" description="Helical" evidence="2">
    <location>
        <begin position="309"/>
        <end position="326"/>
    </location>
</feature>
<keyword evidence="2" id="KW-0472">Membrane</keyword>
<keyword evidence="4" id="KW-1185">Reference proteome</keyword>
<feature type="transmembrane region" description="Helical" evidence="2">
    <location>
        <begin position="55"/>
        <end position="74"/>
    </location>
</feature>
<feature type="transmembrane region" description="Helical" evidence="2">
    <location>
        <begin position="285"/>
        <end position="303"/>
    </location>
</feature>
<evidence type="ECO:0000313" key="3">
    <source>
        <dbReference type="EMBL" id="GID70522.1"/>
    </source>
</evidence>
<evidence type="ECO:0000256" key="2">
    <source>
        <dbReference type="SAM" id="Phobius"/>
    </source>
</evidence>
<organism evidence="3 4">
    <name type="scientific">Actinoplanes cyaneus</name>
    <dbReference type="NCBI Taxonomy" id="52696"/>
    <lineage>
        <taxon>Bacteria</taxon>
        <taxon>Bacillati</taxon>
        <taxon>Actinomycetota</taxon>
        <taxon>Actinomycetes</taxon>
        <taxon>Micromonosporales</taxon>
        <taxon>Micromonosporaceae</taxon>
        <taxon>Actinoplanes</taxon>
    </lineage>
</organism>
<feature type="transmembrane region" description="Helical" evidence="2">
    <location>
        <begin position="254"/>
        <end position="273"/>
    </location>
</feature>
<feature type="region of interest" description="Disordered" evidence="1">
    <location>
        <begin position="1"/>
        <end position="41"/>
    </location>
</feature>
<feature type="transmembrane region" description="Helical" evidence="2">
    <location>
        <begin position="231"/>
        <end position="248"/>
    </location>
</feature>
<evidence type="ECO:0000256" key="1">
    <source>
        <dbReference type="SAM" id="MobiDB-lite"/>
    </source>
</evidence>
<evidence type="ECO:0000313" key="4">
    <source>
        <dbReference type="Proteomes" id="UP000619479"/>
    </source>
</evidence>
<accession>A0A919M956</accession>
<keyword evidence="2" id="KW-0812">Transmembrane</keyword>
<comment type="caution">
    <text evidence="3">The sequence shown here is derived from an EMBL/GenBank/DDBJ whole genome shotgun (WGS) entry which is preliminary data.</text>
</comment>
<name>A0A919M956_9ACTN</name>
<feature type="compositionally biased region" description="Low complexity" evidence="1">
    <location>
        <begin position="18"/>
        <end position="40"/>
    </location>
</feature>
<dbReference type="Proteomes" id="UP000619479">
    <property type="component" value="Unassembled WGS sequence"/>
</dbReference>
<feature type="transmembrane region" description="Helical" evidence="2">
    <location>
        <begin position="117"/>
        <end position="137"/>
    </location>
</feature>
<feature type="transmembrane region" description="Helical" evidence="2">
    <location>
        <begin position="80"/>
        <end position="97"/>
    </location>
</feature>
<dbReference type="RefSeq" id="WP_203754452.1">
    <property type="nucleotide sequence ID" value="NZ_BAAAUC010000014.1"/>
</dbReference>
<dbReference type="EMBL" id="BOMH01000076">
    <property type="protein sequence ID" value="GID70522.1"/>
    <property type="molecule type" value="Genomic_DNA"/>
</dbReference>
<feature type="transmembrane region" description="Helical" evidence="2">
    <location>
        <begin position="176"/>
        <end position="195"/>
    </location>
</feature>
<gene>
    <name evidence="3" type="ORF">Acy02nite_84030</name>
</gene>
<reference evidence="3" key="1">
    <citation type="submission" date="2021-01" db="EMBL/GenBank/DDBJ databases">
        <title>Whole genome shotgun sequence of Actinoplanes cyaneus NBRC 14990.</title>
        <authorList>
            <person name="Komaki H."/>
            <person name="Tamura T."/>
        </authorList>
    </citation>
    <scope>NUCLEOTIDE SEQUENCE</scope>
    <source>
        <strain evidence="3">NBRC 14990</strain>
    </source>
</reference>
<protein>
    <recommendedName>
        <fullName evidence="5">UnbU</fullName>
    </recommendedName>
</protein>
<proteinExistence type="predicted"/>